<evidence type="ECO:0000313" key="1">
    <source>
        <dbReference type="EMBL" id="GAH40028.1"/>
    </source>
</evidence>
<name>X1H436_9ZZZZ</name>
<organism evidence="1">
    <name type="scientific">marine sediment metagenome</name>
    <dbReference type="NCBI Taxonomy" id="412755"/>
    <lineage>
        <taxon>unclassified sequences</taxon>
        <taxon>metagenomes</taxon>
        <taxon>ecological metagenomes</taxon>
    </lineage>
</organism>
<accession>X1H436</accession>
<sequence>MEEIEYFDYYKVAEEMAIPKDIVIKVENDVKSEFPDDKMMYELHVLRALKSRYWEKAS</sequence>
<dbReference type="AlphaFoldDB" id="X1H436"/>
<reference evidence="1" key="1">
    <citation type="journal article" date="2014" name="Front. Microbiol.">
        <title>High frequency of phylogenetically diverse reductive dehalogenase-homologous genes in deep subseafloor sedimentary metagenomes.</title>
        <authorList>
            <person name="Kawai M."/>
            <person name="Futagami T."/>
            <person name="Toyoda A."/>
            <person name="Takaki Y."/>
            <person name="Nishi S."/>
            <person name="Hori S."/>
            <person name="Arai W."/>
            <person name="Tsubouchi T."/>
            <person name="Morono Y."/>
            <person name="Uchiyama I."/>
            <person name="Ito T."/>
            <person name="Fujiyama A."/>
            <person name="Inagaki F."/>
            <person name="Takami H."/>
        </authorList>
    </citation>
    <scope>NUCLEOTIDE SEQUENCE</scope>
    <source>
        <strain evidence="1">Expedition CK06-06</strain>
    </source>
</reference>
<comment type="caution">
    <text evidence="1">The sequence shown here is derived from an EMBL/GenBank/DDBJ whole genome shotgun (WGS) entry which is preliminary data.</text>
</comment>
<gene>
    <name evidence="1" type="ORF">S03H2_18611</name>
</gene>
<protein>
    <submittedName>
        <fullName evidence="1">Uncharacterized protein</fullName>
    </submittedName>
</protein>
<dbReference type="EMBL" id="BARU01009666">
    <property type="protein sequence ID" value="GAH40028.1"/>
    <property type="molecule type" value="Genomic_DNA"/>
</dbReference>
<proteinExistence type="predicted"/>